<gene>
    <name evidence="1" type="ORF">VI08_07200</name>
</gene>
<dbReference type="RefSeq" id="WP_045828867.1">
    <property type="nucleotide sequence ID" value="NZ_JZRB01000014.1"/>
</dbReference>
<organism evidence="1 2">
    <name type="scientific">Luteibacter yeojuensis</name>
    <dbReference type="NCBI Taxonomy" id="345309"/>
    <lineage>
        <taxon>Bacteria</taxon>
        <taxon>Pseudomonadati</taxon>
        <taxon>Pseudomonadota</taxon>
        <taxon>Gammaproteobacteria</taxon>
        <taxon>Lysobacterales</taxon>
        <taxon>Rhodanobacteraceae</taxon>
        <taxon>Luteibacter</taxon>
    </lineage>
</organism>
<dbReference type="EMBL" id="JZRB01000014">
    <property type="protein sequence ID" value="KJV35770.1"/>
    <property type="molecule type" value="Genomic_DNA"/>
</dbReference>
<dbReference type="AlphaFoldDB" id="A0A0F3KWX3"/>
<dbReference type="Proteomes" id="UP000033651">
    <property type="component" value="Unassembled WGS sequence"/>
</dbReference>
<dbReference type="PATRIC" id="fig|345309.4.peg.644"/>
<name>A0A0F3KWX3_9GAMM</name>
<proteinExistence type="predicted"/>
<accession>A0A0F3KWX3</accession>
<evidence type="ECO:0000313" key="2">
    <source>
        <dbReference type="Proteomes" id="UP000033651"/>
    </source>
</evidence>
<protein>
    <submittedName>
        <fullName evidence="1">Uncharacterized protein</fullName>
    </submittedName>
</protein>
<comment type="caution">
    <text evidence="1">The sequence shown here is derived from an EMBL/GenBank/DDBJ whole genome shotgun (WGS) entry which is preliminary data.</text>
</comment>
<sequence length="105" mass="10254">MGIFSSMAKVTEARARVVAARAETVAPAASLIARGYEHPLTVLGIAAGSGFLLSSVKVNPLGVPGVSNLVAGGTADIVGKIVSIAAGSFLGEMAGDAADAADEAT</sequence>
<evidence type="ECO:0000313" key="1">
    <source>
        <dbReference type="EMBL" id="KJV35770.1"/>
    </source>
</evidence>
<reference evidence="1 2" key="1">
    <citation type="submission" date="2015-03" db="EMBL/GenBank/DDBJ databases">
        <title>Draft genome sequence of Luteibacter yeojuensis strain SU11.</title>
        <authorList>
            <person name="Sulaiman J."/>
            <person name="Priya K."/>
            <person name="Chan K.-G."/>
        </authorList>
    </citation>
    <scope>NUCLEOTIDE SEQUENCE [LARGE SCALE GENOMIC DNA]</scope>
    <source>
        <strain evidence="1 2">SU11</strain>
    </source>
</reference>
<keyword evidence="2" id="KW-1185">Reference proteome</keyword>